<feature type="transmembrane region" description="Helical" evidence="11">
    <location>
        <begin position="403"/>
        <end position="423"/>
    </location>
</feature>
<dbReference type="GO" id="GO:0005524">
    <property type="term" value="F:ATP binding"/>
    <property type="evidence" value="ECO:0007669"/>
    <property type="project" value="UniProtKB-UniRule"/>
</dbReference>
<dbReference type="PANTHER" id="PTHR43289">
    <property type="entry name" value="MITOGEN-ACTIVATED PROTEIN KINASE KINASE KINASE 20-RELATED"/>
    <property type="match status" value="1"/>
</dbReference>
<evidence type="ECO:0000256" key="4">
    <source>
        <dbReference type="ARBA" id="ARBA00022741"/>
    </source>
</evidence>
<dbReference type="InterPro" id="IPR000719">
    <property type="entry name" value="Prot_kinase_dom"/>
</dbReference>
<feature type="transmembrane region" description="Helical" evidence="11">
    <location>
        <begin position="435"/>
        <end position="452"/>
    </location>
</feature>
<dbReference type="InterPro" id="IPR011009">
    <property type="entry name" value="Kinase-like_dom_sf"/>
</dbReference>
<evidence type="ECO:0000256" key="9">
    <source>
        <dbReference type="PROSITE-ProRule" id="PRU10141"/>
    </source>
</evidence>
<comment type="catalytic activity">
    <reaction evidence="8">
        <text>L-seryl-[protein] + ATP = O-phospho-L-seryl-[protein] + ADP + H(+)</text>
        <dbReference type="Rhea" id="RHEA:17989"/>
        <dbReference type="Rhea" id="RHEA-COMP:9863"/>
        <dbReference type="Rhea" id="RHEA-COMP:11604"/>
        <dbReference type="ChEBI" id="CHEBI:15378"/>
        <dbReference type="ChEBI" id="CHEBI:29999"/>
        <dbReference type="ChEBI" id="CHEBI:30616"/>
        <dbReference type="ChEBI" id="CHEBI:83421"/>
        <dbReference type="ChEBI" id="CHEBI:456216"/>
        <dbReference type="EC" id="2.7.11.1"/>
    </reaction>
</comment>
<dbReference type="SUPFAM" id="SSF56112">
    <property type="entry name" value="Protein kinase-like (PK-like)"/>
    <property type="match status" value="1"/>
</dbReference>
<geneLocation type="plasmid" evidence="14">
    <name>pmdjk44.1</name>
</geneLocation>
<dbReference type="InterPro" id="IPR008271">
    <property type="entry name" value="Ser/Thr_kinase_AS"/>
</dbReference>
<dbReference type="GO" id="GO:0004674">
    <property type="term" value="F:protein serine/threonine kinase activity"/>
    <property type="evidence" value="ECO:0007669"/>
    <property type="project" value="UniProtKB-KW"/>
</dbReference>
<evidence type="ECO:0000256" key="10">
    <source>
        <dbReference type="SAM" id="MobiDB-lite"/>
    </source>
</evidence>
<evidence type="ECO:0000256" key="8">
    <source>
        <dbReference type="ARBA" id="ARBA00048679"/>
    </source>
</evidence>
<name>A0A291W4L3_9ACTN</name>
<dbReference type="EC" id="2.7.11.1" evidence="1"/>
<protein>
    <recommendedName>
        <fullName evidence="1">non-specific serine/threonine protein kinase</fullName>
        <ecNumber evidence="1">2.7.11.1</ecNumber>
    </recommendedName>
</protein>
<feature type="region of interest" description="Disordered" evidence="10">
    <location>
        <begin position="280"/>
        <end position="315"/>
    </location>
</feature>
<feature type="transmembrane region" description="Helical" evidence="11">
    <location>
        <begin position="458"/>
        <end position="481"/>
    </location>
</feature>
<dbReference type="PROSITE" id="PS00108">
    <property type="entry name" value="PROTEIN_KINASE_ST"/>
    <property type="match status" value="1"/>
</dbReference>
<keyword evidence="14" id="KW-1185">Reference proteome</keyword>
<feature type="transmembrane region" description="Helical" evidence="11">
    <location>
        <begin position="376"/>
        <end position="397"/>
    </location>
</feature>
<dbReference type="PROSITE" id="PS00107">
    <property type="entry name" value="PROTEIN_KINASE_ATP"/>
    <property type="match status" value="1"/>
</dbReference>
<dbReference type="PROSITE" id="PS50011">
    <property type="entry name" value="PROTEIN_KINASE_DOM"/>
    <property type="match status" value="1"/>
</dbReference>
<evidence type="ECO:0000256" key="5">
    <source>
        <dbReference type="ARBA" id="ARBA00022777"/>
    </source>
</evidence>
<keyword evidence="3" id="KW-0808">Transferase</keyword>
<evidence type="ECO:0000256" key="1">
    <source>
        <dbReference type="ARBA" id="ARBA00012513"/>
    </source>
</evidence>
<evidence type="ECO:0000256" key="3">
    <source>
        <dbReference type="ARBA" id="ARBA00022679"/>
    </source>
</evidence>
<feature type="transmembrane region" description="Helical" evidence="11">
    <location>
        <begin position="346"/>
        <end position="364"/>
    </location>
</feature>
<keyword evidence="5 13" id="KW-0418">Kinase</keyword>
<evidence type="ECO:0000256" key="2">
    <source>
        <dbReference type="ARBA" id="ARBA00022527"/>
    </source>
</evidence>
<evidence type="ECO:0000256" key="6">
    <source>
        <dbReference type="ARBA" id="ARBA00022840"/>
    </source>
</evidence>
<dbReference type="PANTHER" id="PTHR43289:SF6">
    <property type="entry name" value="SERINE_THREONINE-PROTEIN KINASE NEKL-3"/>
    <property type="match status" value="1"/>
</dbReference>
<comment type="catalytic activity">
    <reaction evidence="7">
        <text>L-threonyl-[protein] + ATP = O-phospho-L-threonyl-[protein] + ADP + H(+)</text>
        <dbReference type="Rhea" id="RHEA:46608"/>
        <dbReference type="Rhea" id="RHEA-COMP:11060"/>
        <dbReference type="Rhea" id="RHEA-COMP:11605"/>
        <dbReference type="ChEBI" id="CHEBI:15378"/>
        <dbReference type="ChEBI" id="CHEBI:30013"/>
        <dbReference type="ChEBI" id="CHEBI:30616"/>
        <dbReference type="ChEBI" id="CHEBI:61977"/>
        <dbReference type="ChEBI" id="CHEBI:456216"/>
        <dbReference type="EC" id="2.7.11.1"/>
    </reaction>
</comment>
<proteinExistence type="predicted"/>
<keyword evidence="2 13" id="KW-0723">Serine/threonine-protein kinase</keyword>
<dbReference type="Gene3D" id="1.10.510.10">
    <property type="entry name" value="Transferase(Phosphotransferase) domain 1"/>
    <property type="match status" value="1"/>
</dbReference>
<reference evidence="13 14" key="1">
    <citation type="submission" date="2017-10" db="EMBL/GenBank/DDBJ databases">
        <title>Streptomyces alboflavus Genome sequencing and assembly.</title>
        <authorList>
            <person name="Wang Y."/>
            <person name="Du B."/>
            <person name="Ding Y."/>
            <person name="Liu H."/>
            <person name="Hou Q."/>
            <person name="Liu K."/>
            <person name="Wang C."/>
            <person name="Yao L."/>
        </authorList>
    </citation>
    <scope>NUCLEOTIDE SEQUENCE [LARGE SCALE GENOMIC DNA]</scope>
    <source>
        <strain evidence="13 14">MDJK44</strain>
        <plasmid evidence="14">Plasmid pmdjk44.1</plasmid>
    </source>
</reference>
<dbReference type="EMBL" id="CP023976">
    <property type="protein sequence ID" value="ATM24581.1"/>
    <property type="molecule type" value="Genomic_DNA"/>
</dbReference>
<dbReference type="CDD" id="cd14014">
    <property type="entry name" value="STKc_PknB_like"/>
    <property type="match status" value="1"/>
</dbReference>
<dbReference type="OrthoDB" id="9762169at2"/>
<keyword evidence="11" id="KW-0812">Transmembrane</keyword>
<feature type="binding site" evidence="9">
    <location>
        <position position="40"/>
    </location>
    <ligand>
        <name>ATP</name>
        <dbReference type="ChEBI" id="CHEBI:30616"/>
    </ligand>
</feature>
<accession>A0A291W4L3</accession>
<dbReference type="InterPro" id="IPR017441">
    <property type="entry name" value="Protein_kinase_ATP_BS"/>
</dbReference>
<dbReference type="Gene3D" id="3.30.200.20">
    <property type="entry name" value="Phosphorylase Kinase, domain 1"/>
    <property type="match status" value="1"/>
</dbReference>
<keyword evidence="11" id="KW-1133">Transmembrane helix</keyword>
<dbReference type="SMART" id="SM00220">
    <property type="entry name" value="S_TKc"/>
    <property type="match status" value="1"/>
</dbReference>
<organism evidence="13 14">
    <name type="scientific">Streptomyces alboflavus</name>
    <dbReference type="NCBI Taxonomy" id="67267"/>
    <lineage>
        <taxon>Bacteria</taxon>
        <taxon>Bacillati</taxon>
        <taxon>Actinomycetota</taxon>
        <taxon>Actinomycetes</taxon>
        <taxon>Kitasatosporales</taxon>
        <taxon>Streptomycetaceae</taxon>
        <taxon>Streptomyces</taxon>
    </lineage>
</organism>
<dbReference type="FunFam" id="3.30.200.20:FF:000035">
    <property type="entry name" value="Serine/threonine protein kinase Stk1"/>
    <property type="match status" value="1"/>
</dbReference>
<dbReference type="KEGG" id="salf:SMD44_p10082"/>
<evidence type="ECO:0000313" key="14">
    <source>
        <dbReference type="Proteomes" id="UP000195880"/>
    </source>
</evidence>
<keyword evidence="6 9" id="KW-0067">ATP-binding</keyword>
<dbReference type="AlphaFoldDB" id="A0A291W4L3"/>
<dbReference type="RefSeq" id="WP_159399798.1">
    <property type="nucleotide sequence ID" value="NZ_CP023976.1"/>
</dbReference>
<evidence type="ECO:0000259" key="12">
    <source>
        <dbReference type="PROSITE" id="PS50011"/>
    </source>
</evidence>
<evidence type="ECO:0000256" key="11">
    <source>
        <dbReference type="SAM" id="Phobius"/>
    </source>
</evidence>
<evidence type="ECO:0000313" key="13">
    <source>
        <dbReference type="EMBL" id="ATM24581.1"/>
    </source>
</evidence>
<keyword evidence="11" id="KW-0472">Membrane</keyword>
<gene>
    <name evidence="13" type="ORF">SMD44_p10082</name>
</gene>
<evidence type="ECO:0000256" key="7">
    <source>
        <dbReference type="ARBA" id="ARBA00047899"/>
    </source>
</evidence>
<dbReference type="Proteomes" id="UP000195880">
    <property type="component" value="Plasmid pMDJK44.1"/>
</dbReference>
<feature type="domain" description="Protein kinase" evidence="12">
    <location>
        <begin position="11"/>
        <end position="273"/>
    </location>
</feature>
<dbReference type="Pfam" id="PF00069">
    <property type="entry name" value="Pkinase"/>
    <property type="match status" value="1"/>
</dbReference>
<keyword evidence="13" id="KW-0614">Plasmid</keyword>
<sequence>MPEQRRLVGRYAVHEVLGAGGMGVVHRAFDERLGREVALKVVDLSAAAAVERARFEREARAVARLRSAHVVTVYDAGEDVVDGRRVGFLVMELLDGEPLSAVLTHELPPVEDVVAWGRQLCRGLRDAHAAGVVHRDVKPSNVLLSQGAAVLIDFGIAQLGADVQTLTLPGTVVGTPAYMAPERLRGEAAEAPCDLYALGCVLHELLTGQPPFGRGVARAAGQRPVPVRTVRPQVPAGLEDLVLDLLQERPADRPDATETQRRLAAVAAAAPALAGVVPTERGRSTGQHVPGPARDAATLPSPARTATAVAAGRPEEGGRAAARRAALTGAVVLWGQLAVLTSLPTVWVAVCAAALGLVLSVVSAPSAREEVPTNAVVLTAWCATAGVIVSLAGWSALPWWQVLAVAVVLSPALIALGALAGAVTERLTGADGGEGATAAGMVNAVVLAGFAAGQQPAAVVLLAAAGLWLTTSLAVAVPLSCAHRYRGVHR</sequence>
<keyword evidence="4 9" id="KW-0547">Nucleotide-binding</keyword>